<dbReference type="InterPro" id="IPR043519">
    <property type="entry name" value="NT_sf"/>
</dbReference>
<gene>
    <name evidence="6" type="ORF">Celaphus_00004104</name>
</gene>
<dbReference type="AlphaFoldDB" id="A0A212DBZ0"/>
<keyword evidence="2" id="KW-0460">Magnesium</keyword>
<evidence type="ECO:0000256" key="2">
    <source>
        <dbReference type="ARBA" id="ARBA00022842"/>
    </source>
</evidence>
<dbReference type="Pfam" id="PF22600">
    <property type="entry name" value="MTPAP-like_central"/>
    <property type="match status" value="1"/>
</dbReference>
<dbReference type="PANTHER" id="PTHR23092:SF51">
    <property type="entry name" value="TERMINAL NUCLEOTIDYLTRANSFERASE 4B"/>
    <property type="match status" value="1"/>
</dbReference>
<evidence type="ECO:0000313" key="7">
    <source>
        <dbReference type="Proteomes" id="UP000242450"/>
    </source>
</evidence>
<organism evidence="6 7">
    <name type="scientific">Cervus elaphus hippelaphus</name>
    <name type="common">European red deer</name>
    <dbReference type="NCBI Taxonomy" id="46360"/>
    <lineage>
        <taxon>Eukaryota</taxon>
        <taxon>Metazoa</taxon>
        <taxon>Chordata</taxon>
        <taxon>Craniata</taxon>
        <taxon>Vertebrata</taxon>
        <taxon>Euteleostomi</taxon>
        <taxon>Mammalia</taxon>
        <taxon>Eutheria</taxon>
        <taxon>Laurasiatheria</taxon>
        <taxon>Artiodactyla</taxon>
        <taxon>Ruminantia</taxon>
        <taxon>Pecora</taxon>
        <taxon>Cervidae</taxon>
        <taxon>Cervinae</taxon>
        <taxon>Cervus</taxon>
    </lineage>
</organism>
<dbReference type="CDD" id="cd05402">
    <property type="entry name" value="NT_PAP_TUTase"/>
    <property type="match status" value="1"/>
</dbReference>
<evidence type="ECO:0000259" key="4">
    <source>
        <dbReference type="Pfam" id="PF03828"/>
    </source>
</evidence>
<dbReference type="Pfam" id="PF03828">
    <property type="entry name" value="PAP_assoc"/>
    <property type="match status" value="1"/>
</dbReference>
<name>A0A212DBZ0_CEREH</name>
<evidence type="ECO:0000256" key="1">
    <source>
        <dbReference type="ARBA" id="ARBA00022723"/>
    </source>
</evidence>
<feature type="compositionally biased region" description="Low complexity" evidence="3">
    <location>
        <begin position="307"/>
        <end position="322"/>
    </location>
</feature>
<sequence>MSPRPEEEKMRMEVVNRIESVIKELWPSADEALRKHKVADEDSVKVLDKATVPIIKLTDSFTEVKVDISFNVQNGVRAADLIKDFTKLHPREDACIPNTNYGVLLIEFFELYGRHFNYLKTGIRIKDGNDVGRSSYGAMQVKQAFDYAYVVLSHAVSPIAKYYPNNETESILGRIIRVTDEVATYRDWISKQWGLQNRPEPSCNGNGVTLIVDTQQLDKCNNNLSEENEALGKCRSKTSESISKHSSNSSSGPVSSSSATQSSSSDVDSDATPCKTPKQLLCRPSTGNRVGSQDASLESSQTGGKMQSTQTTNTPNSTNKSQHGSARLFRSSSKGFQGTTQTSHGSLMTNKQHQGKSNNQYYHGKKRKHKRDAPLSDLCR</sequence>
<keyword evidence="7" id="KW-1185">Reference proteome</keyword>
<dbReference type="InterPro" id="IPR045862">
    <property type="entry name" value="Trf4-like"/>
</dbReference>
<dbReference type="GO" id="GO:0031499">
    <property type="term" value="C:TRAMP complex"/>
    <property type="evidence" value="ECO:0007669"/>
    <property type="project" value="TreeGrafter"/>
</dbReference>
<dbReference type="SUPFAM" id="SSF81631">
    <property type="entry name" value="PAP/OAS1 substrate-binding domain"/>
    <property type="match status" value="1"/>
</dbReference>
<keyword evidence="1" id="KW-0479">Metal-binding</keyword>
<dbReference type="Proteomes" id="UP000242450">
    <property type="component" value="Chromosome 4"/>
</dbReference>
<evidence type="ECO:0000259" key="5">
    <source>
        <dbReference type="Pfam" id="PF22600"/>
    </source>
</evidence>
<dbReference type="GO" id="GO:0003729">
    <property type="term" value="F:mRNA binding"/>
    <property type="evidence" value="ECO:0007669"/>
    <property type="project" value="TreeGrafter"/>
</dbReference>
<proteinExistence type="predicted"/>
<dbReference type="GO" id="GO:1990817">
    <property type="term" value="F:poly(A) RNA polymerase activity"/>
    <property type="evidence" value="ECO:0007669"/>
    <property type="project" value="InterPro"/>
</dbReference>
<dbReference type="InterPro" id="IPR002058">
    <property type="entry name" value="PAP_assoc"/>
</dbReference>
<feature type="compositionally biased region" description="Polar residues" evidence="3">
    <location>
        <begin position="285"/>
        <end position="306"/>
    </location>
</feature>
<dbReference type="EMBL" id="MKHE01000004">
    <property type="protein sequence ID" value="OWK15738.1"/>
    <property type="molecule type" value="Genomic_DNA"/>
</dbReference>
<reference evidence="6 7" key="1">
    <citation type="journal article" date="2018" name="Mol. Genet. Genomics">
        <title>The red deer Cervus elaphus genome CerEla1.0: sequencing, annotating, genes, and chromosomes.</title>
        <authorList>
            <person name="Bana N.A."/>
            <person name="Nyiri A."/>
            <person name="Nagy J."/>
            <person name="Frank K."/>
            <person name="Nagy T."/>
            <person name="Steger V."/>
            <person name="Schiller M."/>
            <person name="Lakatos P."/>
            <person name="Sugar L."/>
            <person name="Horn P."/>
            <person name="Barta E."/>
            <person name="Orosz L."/>
        </authorList>
    </citation>
    <scope>NUCLEOTIDE SEQUENCE [LARGE SCALE GENOMIC DNA]</scope>
    <source>
        <strain evidence="6">Hungarian</strain>
    </source>
</reference>
<feature type="compositionally biased region" description="Polar residues" evidence="3">
    <location>
        <begin position="330"/>
        <end position="361"/>
    </location>
</feature>
<dbReference type="GO" id="GO:0046872">
    <property type="term" value="F:metal ion binding"/>
    <property type="evidence" value="ECO:0007669"/>
    <property type="project" value="UniProtKB-KW"/>
</dbReference>
<accession>A0A212DBZ0</accession>
<dbReference type="GO" id="GO:0031123">
    <property type="term" value="P:RNA 3'-end processing"/>
    <property type="evidence" value="ECO:0007669"/>
    <property type="project" value="TreeGrafter"/>
</dbReference>
<evidence type="ECO:0000313" key="6">
    <source>
        <dbReference type="EMBL" id="OWK15738.1"/>
    </source>
</evidence>
<dbReference type="OrthoDB" id="273917at2759"/>
<dbReference type="Gene3D" id="1.10.1410.10">
    <property type="match status" value="1"/>
</dbReference>
<dbReference type="GO" id="GO:0005730">
    <property type="term" value="C:nucleolus"/>
    <property type="evidence" value="ECO:0007669"/>
    <property type="project" value="TreeGrafter"/>
</dbReference>
<comment type="caution">
    <text evidence="6">The sequence shown here is derived from an EMBL/GenBank/DDBJ whole genome shotgun (WGS) entry which is preliminary data.</text>
</comment>
<feature type="region of interest" description="Disordered" evidence="3">
    <location>
        <begin position="231"/>
        <end position="380"/>
    </location>
</feature>
<protein>
    <submittedName>
        <fullName evidence="6">Uncharacterized protein</fullName>
    </submittedName>
</protein>
<dbReference type="SUPFAM" id="SSF81301">
    <property type="entry name" value="Nucleotidyltransferase"/>
    <property type="match status" value="1"/>
</dbReference>
<evidence type="ECO:0000256" key="3">
    <source>
        <dbReference type="SAM" id="MobiDB-lite"/>
    </source>
</evidence>
<dbReference type="PANTHER" id="PTHR23092">
    <property type="entry name" value="POLY(A) RNA POLYMERASE"/>
    <property type="match status" value="1"/>
</dbReference>
<feature type="domain" description="PAP-associated" evidence="4">
    <location>
        <begin position="100"/>
        <end position="140"/>
    </location>
</feature>
<dbReference type="Gene3D" id="3.30.460.10">
    <property type="entry name" value="Beta Polymerase, domain 2"/>
    <property type="match status" value="1"/>
</dbReference>
<feature type="domain" description="Poly(A) RNA polymerase mitochondrial-like central palm" evidence="5">
    <location>
        <begin position="42"/>
        <end position="84"/>
    </location>
</feature>
<dbReference type="InterPro" id="IPR054708">
    <property type="entry name" value="MTPAP-like_central"/>
</dbReference>
<feature type="compositionally biased region" description="Low complexity" evidence="3">
    <location>
        <begin position="239"/>
        <end position="266"/>
    </location>
</feature>
<dbReference type="GO" id="GO:0043634">
    <property type="term" value="P:polyadenylation-dependent ncRNA catabolic process"/>
    <property type="evidence" value="ECO:0007669"/>
    <property type="project" value="TreeGrafter"/>
</dbReference>